<dbReference type="AlphaFoldDB" id="A0A0D8XNM2"/>
<protein>
    <submittedName>
        <fullName evidence="1">Uncharacterized protein</fullName>
    </submittedName>
</protein>
<accession>A0A0D8XNM2</accession>
<dbReference type="Proteomes" id="UP000053766">
    <property type="component" value="Unassembled WGS sequence"/>
</dbReference>
<sequence>MYRSYCYVVLSRTVVIVFNNVVKFIEYVDVFYAFSLIIEQEAIYVEKEHNEAIPGIPDETIVTSNFRMEKALETHSVH</sequence>
<reference evidence="1 2" key="1">
    <citation type="submission" date="2013-11" db="EMBL/GenBank/DDBJ databases">
        <title>Draft genome of the bovine lungworm Dictyocaulus viviparus.</title>
        <authorList>
            <person name="Mitreva M."/>
        </authorList>
    </citation>
    <scope>NUCLEOTIDE SEQUENCE [LARGE SCALE GENOMIC DNA]</scope>
    <source>
        <strain evidence="1 2">HannoverDv2000</strain>
    </source>
</reference>
<keyword evidence="2" id="KW-1185">Reference proteome</keyword>
<proteinExistence type="predicted"/>
<gene>
    <name evidence="1" type="ORF">DICVIV_07798</name>
</gene>
<evidence type="ECO:0000313" key="1">
    <source>
        <dbReference type="EMBL" id="KJH46150.1"/>
    </source>
</evidence>
<evidence type="ECO:0000313" key="2">
    <source>
        <dbReference type="Proteomes" id="UP000053766"/>
    </source>
</evidence>
<reference evidence="2" key="2">
    <citation type="journal article" date="2016" name="Sci. Rep.">
        <title>Dictyocaulus viviparus genome, variome and transcriptome elucidate lungworm biology and support future intervention.</title>
        <authorList>
            <person name="McNulty S.N."/>
            <person name="Strube C."/>
            <person name="Rosa B.A."/>
            <person name="Martin J.C."/>
            <person name="Tyagi R."/>
            <person name="Choi Y.J."/>
            <person name="Wang Q."/>
            <person name="Hallsworth Pepin K."/>
            <person name="Zhang X."/>
            <person name="Ozersky P."/>
            <person name="Wilson R.K."/>
            <person name="Sternberg P.W."/>
            <person name="Gasser R.B."/>
            <person name="Mitreva M."/>
        </authorList>
    </citation>
    <scope>NUCLEOTIDE SEQUENCE [LARGE SCALE GENOMIC DNA]</scope>
    <source>
        <strain evidence="2">HannoverDv2000</strain>
    </source>
</reference>
<name>A0A0D8XNM2_DICVI</name>
<dbReference type="EMBL" id="KN716367">
    <property type="protein sequence ID" value="KJH46150.1"/>
    <property type="molecule type" value="Genomic_DNA"/>
</dbReference>
<organism evidence="1 2">
    <name type="scientific">Dictyocaulus viviparus</name>
    <name type="common">Bovine lungworm</name>
    <dbReference type="NCBI Taxonomy" id="29172"/>
    <lineage>
        <taxon>Eukaryota</taxon>
        <taxon>Metazoa</taxon>
        <taxon>Ecdysozoa</taxon>
        <taxon>Nematoda</taxon>
        <taxon>Chromadorea</taxon>
        <taxon>Rhabditida</taxon>
        <taxon>Rhabditina</taxon>
        <taxon>Rhabditomorpha</taxon>
        <taxon>Strongyloidea</taxon>
        <taxon>Metastrongylidae</taxon>
        <taxon>Dictyocaulus</taxon>
    </lineage>
</organism>